<dbReference type="InterPro" id="IPR042099">
    <property type="entry name" value="ANL_N_sf"/>
</dbReference>
<dbReference type="Proteomes" id="UP000029843">
    <property type="component" value="Unassembled WGS sequence"/>
</dbReference>
<dbReference type="InterPro" id="IPR000873">
    <property type="entry name" value="AMP-dep_synth/lig_dom"/>
</dbReference>
<dbReference type="RefSeq" id="WP_052057019.1">
    <property type="nucleotide sequence ID" value="NZ_JQED01000056.1"/>
</dbReference>
<name>A0A099K950_COLPS</name>
<dbReference type="InterPro" id="IPR020845">
    <property type="entry name" value="AMP-binding_CS"/>
</dbReference>
<dbReference type="PATRIC" id="fig|28229.4.peg.4238"/>
<dbReference type="Gene3D" id="3.40.50.12780">
    <property type="entry name" value="N-terminal domain of ligase-like"/>
    <property type="match status" value="1"/>
</dbReference>
<reference evidence="5 6" key="1">
    <citation type="submission" date="2014-08" db="EMBL/GenBank/DDBJ databases">
        <title>Genomic and Phenotypic Diversity of Colwellia psychrerythraea strains from Disparate Marine Basins.</title>
        <authorList>
            <person name="Techtmann S.M."/>
            <person name="Stelling S.C."/>
            <person name="Utturkar S.M."/>
            <person name="Alshibli N."/>
            <person name="Harris A."/>
            <person name="Brown S.D."/>
            <person name="Hazen T.C."/>
        </authorList>
    </citation>
    <scope>NUCLEOTIDE SEQUENCE [LARGE SCALE GENOMIC DNA]</scope>
    <source>
        <strain evidence="5 6">ND2E</strain>
    </source>
</reference>
<evidence type="ECO:0000256" key="1">
    <source>
        <dbReference type="ARBA" id="ARBA00006432"/>
    </source>
</evidence>
<evidence type="ECO:0000256" key="2">
    <source>
        <dbReference type="ARBA" id="ARBA00022598"/>
    </source>
</evidence>
<dbReference type="GO" id="GO:0031956">
    <property type="term" value="F:medium-chain fatty acid-CoA ligase activity"/>
    <property type="evidence" value="ECO:0007669"/>
    <property type="project" value="TreeGrafter"/>
</dbReference>
<feature type="domain" description="AMP-binding enzyme C-terminal" evidence="4">
    <location>
        <begin position="478"/>
        <end position="553"/>
    </location>
</feature>
<evidence type="ECO:0000259" key="3">
    <source>
        <dbReference type="Pfam" id="PF00501"/>
    </source>
</evidence>
<comment type="similarity">
    <text evidence="1">Belongs to the ATP-dependent AMP-binding enzyme family.</text>
</comment>
<dbReference type="PROSITE" id="PS00455">
    <property type="entry name" value="AMP_BINDING"/>
    <property type="match status" value="1"/>
</dbReference>
<dbReference type="Pfam" id="PF00501">
    <property type="entry name" value="AMP-binding"/>
    <property type="match status" value="1"/>
</dbReference>
<feature type="domain" description="AMP-dependent synthetase/ligase" evidence="3">
    <location>
        <begin position="39"/>
        <end position="427"/>
    </location>
</feature>
<dbReference type="EC" id="6.2.1.3" evidence="5"/>
<dbReference type="GO" id="GO:0004467">
    <property type="term" value="F:long-chain fatty acid-CoA ligase activity"/>
    <property type="evidence" value="ECO:0007669"/>
    <property type="project" value="UniProtKB-EC"/>
</dbReference>
<evidence type="ECO:0000313" key="6">
    <source>
        <dbReference type="Proteomes" id="UP000029843"/>
    </source>
</evidence>
<evidence type="ECO:0000259" key="4">
    <source>
        <dbReference type="Pfam" id="PF13193"/>
    </source>
</evidence>
<dbReference type="EMBL" id="JQED01000056">
    <property type="protein sequence ID" value="KGJ86577.1"/>
    <property type="molecule type" value="Genomic_DNA"/>
</dbReference>
<dbReference type="Gene3D" id="3.30.300.30">
    <property type="match status" value="1"/>
</dbReference>
<dbReference type="PANTHER" id="PTHR43201:SF5">
    <property type="entry name" value="MEDIUM-CHAIN ACYL-COA LIGASE ACSF2, MITOCHONDRIAL"/>
    <property type="match status" value="1"/>
</dbReference>
<dbReference type="AlphaFoldDB" id="A0A099K950"/>
<dbReference type="PANTHER" id="PTHR43201">
    <property type="entry name" value="ACYL-COA SYNTHETASE"/>
    <property type="match status" value="1"/>
</dbReference>
<sequence>MLADNITNPRNNNLINIRDEFALNEPPFSTTYDMFRWCADKYEDLDAICFQHTAALDSPVEKYTYSALFKKITQAANLFTSISDKTPIVSYLLPNLPQTHFTIWGAEAVGIVNAINPLLESNKVIDIITAANSNVLVTLAPEFNPELWNKALDAIRNSPQIEVVLLVGTAQVSEDVSNQVGIPVISFDATLAQQNEFNLDNEQCVSANDVAAYFHTGGTTGTPKVAQQTHANQIANAWSLTQFYPGNVGDVCLVGLPLFHVNAVIGTGLAGFMKGNCIVLLTAMGYRTPNVINNFWQYVKKYQATIFSCVPTILTALLDSPMQDADISSLEFVICGAAPLSQQLMTNFEATTGAKILESYGLTEASCISTLNPIEGERKVGSIGVCLPNQQIKIVELDDAGKIIKECQTNEVGALLIKGDNVFPGYLEAKSNIGTLLDNGWLNTGDLGRLDQDGFIWLTGREKDLIIRGGHNIDPSCIEETLMSHQDVASVAAIGQPDAYAGELPCAYITLTPNATASLEEIETFVRKNIPERAATPVYLEVMASLPVTAVGKIFKPSLRAKAAERVLNRLFNEENIKAAASVSQQKTGLIAEIITSVDSERIAKVMSQLTIEYKICLEEK</sequence>
<accession>A0A099K950</accession>
<dbReference type="InterPro" id="IPR045851">
    <property type="entry name" value="AMP-bd_C_sf"/>
</dbReference>
<dbReference type="InterPro" id="IPR025110">
    <property type="entry name" value="AMP-bd_C"/>
</dbReference>
<protein>
    <submittedName>
        <fullName evidence="5">Long-chain-fatty-acid--CoA ligase</fullName>
        <ecNumber evidence="5">6.2.1.3</ecNumber>
    </submittedName>
</protein>
<organism evidence="5 6">
    <name type="scientific">Colwellia psychrerythraea</name>
    <name type="common">Vibrio psychroerythus</name>
    <dbReference type="NCBI Taxonomy" id="28229"/>
    <lineage>
        <taxon>Bacteria</taxon>
        <taxon>Pseudomonadati</taxon>
        <taxon>Pseudomonadota</taxon>
        <taxon>Gammaproteobacteria</taxon>
        <taxon>Alteromonadales</taxon>
        <taxon>Colwelliaceae</taxon>
        <taxon>Colwellia</taxon>
    </lineage>
</organism>
<dbReference type="Pfam" id="PF13193">
    <property type="entry name" value="AMP-binding_C"/>
    <property type="match status" value="1"/>
</dbReference>
<dbReference type="NCBIfam" id="NF005714">
    <property type="entry name" value="PRK07529.1"/>
    <property type="match status" value="1"/>
</dbReference>
<gene>
    <name evidence="5" type="ORF">ND2E_0749</name>
</gene>
<comment type="caution">
    <text evidence="5">The sequence shown here is derived from an EMBL/GenBank/DDBJ whole genome shotgun (WGS) entry which is preliminary data.</text>
</comment>
<evidence type="ECO:0000313" key="5">
    <source>
        <dbReference type="EMBL" id="KGJ86577.1"/>
    </source>
</evidence>
<dbReference type="SUPFAM" id="SSF56801">
    <property type="entry name" value="Acetyl-CoA synthetase-like"/>
    <property type="match status" value="1"/>
</dbReference>
<proteinExistence type="inferred from homology"/>
<keyword evidence="2 5" id="KW-0436">Ligase</keyword>